<name>A0A7Z0LN19_9GAMM</name>
<organism evidence="1 2">
    <name type="scientific">Vreelandella salicampi</name>
    <dbReference type="NCBI Taxonomy" id="1449798"/>
    <lineage>
        <taxon>Bacteria</taxon>
        <taxon>Pseudomonadati</taxon>
        <taxon>Pseudomonadota</taxon>
        <taxon>Gammaproteobacteria</taxon>
        <taxon>Oceanospirillales</taxon>
        <taxon>Halomonadaceae</taxon>
        <taxon>Vreelandella</taxon>
    </lineage>
</organism>
<proteinExistence type="predicted"/>
<dbReference type="AlphaFoldDB" id="A0A7Z0LN19"/>
<dbReference type="RefSeq" id="WP_179931226.1">
    <property type="nucleotide sequence ID" value="NZ_JACCDF010000013.1"/>
</dbReference>
<gene>
    <name evidence="1" type="ORF">HZS81_14420</name>
</gene>
<protein>
    <submittedName>
        <fullName evidence="1">Uncharacterized protein</fullName>
    </submittedName>
</protein>
<dbReference type="Proteomes" id="UP000586119">
    <property type="component" value="Unassembled WGS sequence"/>
</dbReference>
<dbReference type="EMBL" id="JACCDF010000013">
    <property type="protein sequence ID" value="NYS61951.1"/>
    <property type="molecule type" value="Genomic_DNA"/>
</dbReference>
<accession>A0A7Z0LN19</accession>
<comment type="caution">
    <text evidence="1">The sequence shown here is derived from an EMBL/GenBank/DDBJ whole genome shotgun (WGS) entry which is preliminary data.</text>
</comment>
<evidence type="ECO:0000313" key="1">
    <source>
        <dbReference type="EMBL" id="NYS61951.1"/>
    </source>
</evidence>
<reference evidence="1 2" key="1">
    <citation type="journal article" date="2015" name="Int. J. Syst. Evol. Microbiol.">
        <title>Halomonas salicampi sp. nov., a halotolerant and alkalitolerant bacterium isolated from a saltern soil.</title>
        <authorList>
            <person name="Lee J.C."/>
            <person name="Kim Y.S."/>
            <person name="Yun B.S."/>
            <person name="Whang K.S."/>
        </authorList>
    </citation>
    <scope>NUCLEOTIDE SEQUENCE [LARGE SCALE GENOMIC DNA]</scope>
    <source>
        <strain evidence="1 2">BH103</strain>
    </source>
</reference>
<sequence length="106" mass="11539">MVDQITMPPRAGYSAVLTNDFMVILRDHGEIVSVREDADSVLEHLSCTIPGGLKRQRVYVEEVPGGDGFYELKHQHGNLDGVEQCSSHQADHLKQLVSTGAEGGHG</sequence>
<evidence type="ECO:0000313" key="2">
    <source>
        <dbReference type="Proteomes" id="UP000586119"/>
    </source>
</evidence>
<keyword evidence="2" id="KW-1185">Reference proteome</keyword>